<dbReference type="CDD" id="cd04861">
    <property type="entry name" value="LigD_Pol_like"/>
    <property type="match status" value="1"/>
</dbReference>
<dbReference type="Pfam" id="PF21686">
    <property type="entry name" value="LigD_Prim-Pol"/>
    <property type="match status" value="1"/>
</dbReference>
<dbReference type="STRING" id="1498499.EP47_07745"/>
<comment type="caution">
    <text evidence="2">The sequence shown here is derived from an EMBL/GenBank/DDBJ whole genome shotgun (WGS) entry which is preliminary data.</text>
</comment>
<accession>A0A0A2SQ96</accession>
<name>A0A0A2SQ96_9GAMM</name>
<dbReference type="PROSITE" id="PS50276">
    <property type="entry name" value="PANCREATIC_HORMONE_2"/>
    <property type="match status" value="1"/>
</dbReference>
<dbReference type="Proteomes" id="UP000054422">
    <property type="component" value="Unassembled WGS sequence"/>
</dbReference>
<sequence length="296" mass="34384">MKIAKIEISHPEKLLYPDDNISKKEVSEYYSKISQYLLPFVKDRPITMKRYPDGLNKDGFFNKHRPDYFPDFIDNFTVPTREDGFEMSMVGIHSEKGLAYLANQNVLELHVALSTMSSIEKPDQIIFDFDPSEANFENVRSSAKALKSLLDNYDIKSFVKTSGSRGLHVHIPIKPQYEFKIIKKIARTIAEELHEQCSDITTLEQRKEKRSNKVYIDILRNDYAMTAIAPYSLRAKKGAPVAAPLNWEELDDKSLNPSIYNLKNIFQRLGQIENPWENFNHFNRQIDLKICFKNLE</sequence>
<organism evidence="2 3">
    <name type="scientific">Legionella norrlandica</name>
    <dbReference type="NCBI Taxonomy" id="1498499"/>
    <lineage>
        <taxon>Bacteria</taxon>
        <taxon>Pseudomonadati</taxon>
        <taxon>Pseudomonadota</taxon>
        <taxon>Gammaproteobacteria</taxon>
        <taxon>Legionellales</taxon>
        <taxon>Legionellaceae</taxon>
        <taxon>Legionella</taxon>
    </lineage>
</organism>
<dbReference type="InterPro" id="IPR014145">
    <property type="entry name" value="LigD_pol_dom"/>
</dbReference>
<gene>
    <name evidence="2" type="ORF">EP47_07745</name>
</gene>
<dbReference type="InterPro" id="IPR052171">
    <property type="entry name" value="NHEJ_LigD"/>
</dbReference>
<evidence type="ECO:0000313" key="2">
    <source>
        <dbReference type="EMBL" id="KGP62887.1"/>
    </source>
</evidence>
<dbReference type="PANTHER" id="PTHR42705">
    <property type="entry name" value="BIFUNCTIONAL NON-HOMOLOGOUS END JOINING PROTEIN LIGD"/>
    <property type="match status" value="1"/>
</dbReference>
<dbReference type="Gene3D" id="3.90.920.10">
    <property type="entry name" value="DNA primase, PRIM domain"/>
    <property type="match status" value="1"/>
</dbReference>
<evidence type="ECO:0000259" key="1">
    <source>
        <dbReference type="Pfam" id="PF21686"/>
    </source>
</evidence>
<evidence type="ECO:0000313" key="3">
    <source>
        <dbReference type="Proteomes" id="UP000054422"/>
    </source>
</evidence>
<dbReference type="AlphaFoldDB" id="A0A0A2SQ96"/>
<protein>
    <submittedName>
        <fullName evidence="2">DNA ligase</fullName>
    </submittedName>
</protein>
<dbReference type="EMBL" id="JNCF01000036">
    <property type="protein sequence ID" value="KGP62887.1"/>
    <property type="molecule type" value="Genomic_DNA"/>
</dbReference>
<reference evidence="2 3" key="1">
    <citation type="submission" date="2014-05" db="EMBL/GenBank/DDBJ databases">
        <authorList>
            <person name="Rizzardi K."/>
            <person name="Winiecka-Krusnell J."/>
            <person name="Ramliden M."/>
            <person name="Alm E."/>
            <person name="Andersson S."/>
            <person name="Byfors S."/>
        </authorList>
    </citation>
    <scope>NUCLEOTIDE SEQUENCE [LARGE SCALE GENOMIC DNA]</scope>
    <source>
        <strain evidence="2 3">LEGN</strain>
    </source>
</reference>
<dbReference type="PANTHER" id="PTHR42705:SF2">
    <property type="entry name" value="BIFUNCTIONAL NON-HOMOLOGOUS END JOINING PROTEIN LIGD"/>
    <property type="match status" value="1"/>
</dbReference>
<keyword evidence="3" id="KW-1185">Reference proteome</keyword>
<dbReference type="OrthoDB" id="9802472at2"/>
<dbReference type="GO" id="GO:0016874">
    <property type="term" value="F:ligase activity"/>
    <property type="evidence" value="ECO:0007669"/>
    <property type="project" value="UniProtKB-KW"/>
</dbReference>
<feature type="domain" description="DNA ligase D polymerase" evidence="1">
    <location>
        <begin position="23"/>
        <end position="276"/>
    </location>
</feature>
<keyword evidence="2" id="KW-0436">Ligase</keyword>
<dbReference type="RefSeq" id="WP_035890412.1">
    <property type="nucleotide sequence ID" value="NZ_JNCF01000036.1"/>
</dbReference>
<dbReference type="NCBIfam" id="TIGR02778">
    <property type="entry name" value="ligD_pol"/>
    <property type="match status" value="1"/>
</dbReference>
<proteinExistence type="predicted"/>